<dbReference type="SMART" id="SM00342">
    <property type="entry name" value="HTH_ARAC"/>
    <property type="match status" value="1"/>
</dbReference>
<dbReference type="GO" id="GO:0005829">
    <property type="term" value="C:cytosol"/>
    <property type="evidence" value="ECO:0007669"/>
    <property type="project" value="TreeGrafter"/>
</dbReference>
<dbReference type="OrthoDB" id="5582699at2"/>
<evidence type="ECO:0000313" key="5">
    <source>
        <dbReference type="EMBL" id="MBQ0269846.1"/>
    </source>
</evidence>
<dbReference type="KEGG" id="prq:CYG50_13780"/>
<proteinExistence type="predicted"/>
<evidence type="ECO:0000256" key="1">
    <source>
        <dbReference type="ARBA" id="ARBA00023015"/>
    </source>
</evidence>
<dbReference type="GO" id="GO:0003700">
    <property type="term" value="F:DNA-binding transcription factor activity"/>
    <property type="evidence" value="ECO:0007669"/>
    <property type="project" value="InterPro"/>
</dbReference>
<dbReference type="EMBL" id="JAGKLY010000008">
    <property type="protein sequence ID" value="MBQ0269846.1"/>
    <property type="molecule type" value="Genomic_DNA"/>
</dbReference>
<protein>
    <submittedName>
        <fullName evidence="5">Helix-turn-helix domain-containing protein</fullName>
    </submittedName>
</protein>
<gene>
    <name evidence="5" type="ORF">J7T18_16215</name>
    <name evidence="6" type="ORF">NLX89_02415</name>
</gene>
<dbReference type="PANTHER" id="PTHR47894:SF4">
    <property type="entry name" value="HTH-TYPE TRANSCRIPTIONAL REGULATOR GADX"/>
    <property type="match status" value="1"/>
</dbReference>
<dbReference type="Proteomes" id="UP000674270">
    <property type="component" value="Unassembled WGS sequence"/>
</dbReference>
<evidence type="ECO:0000313" key="8">
    <source>
        <dbReference type="Proteomes" id="UP001252207"/>
    </source>
</evidence>
<keyword evidence="3" id="KW-0804">Transcription</keyword>
<organism evidence="5 7">
    <name type="scientific">Providencia huaxiensis</name>
    <dbReference type="NCBI Taxonomy" id="2027290"/>
    <lineage>
        <taxon>Bacteria</taxon>
        <taxon>Pseudomonadati</taxon>
        <taxon>Pseudomonadota</taxon>
        <taxon>Gammaproteobacteria</taxon>
        <taxon>Enterobacterales</taxon>
        <taxon>Morganellaceae</taxon>
        <taxon>Providencia</taxon>
    </lineage>
</organism>
<evidence type="ECO:0000256" key="3">
    <source>
        <dbReference type="ARBA" id="ARBA00023163"/>
    </source>
</evidence>
<keyword evidence="2" id="KW-0238">DNA-binding</keyword>
<name>A0A345LY13_9GAMM</name>
<accession>A0A345LY13</accession>
<dbReference type="InterPro" id="IPR009057">
    <property type="entry name" value="Homeodomain-like_sf"/>
</dbReference>
<dbReference type="PROSITE" id="PS01124">
    <property type="entry name" value="HTH_ARAC_FAMILY_2"/>
    <property type="match status" value="1"/>
</dbReference>
<dbReference type="RefSeq" id="WP_102139180.1">
    <property type="nucleotide sequence ID" value="NZ_CP145912.1"/>
</dbReference>
<keyword evidence="1" id="KW-0805">Transcription regulation</keyword>
<dbReference type="SUPFAM" id="SSF46689">
    <property type="entry name" value="Homeodomain-like"/>
    <property type="match status" value="1"/>
</dbReference>
<keyword evidence="8" id="KW-1185">Reference proteome</keyword>
<dbReference type="Gene3D" id="1.10.10.60">
    <property type="entry name" value="Homeodomain-like"/>
    <property type="match status" value="1"/>
</dbReference>
<evidence type="ECO:0000256" key="2">
    <source>
        <dbReference type="ARBA" id="ARBA00023125"/>
    </source>
</evidence>
<reference evidence="6 8" key="2">
    <citation type="submission" date="2022-06" db="EMBL/GenBank/DDBJ databases">
        <title>Chromosome and plasmid sequencings of Enterobacteriales species co-exiting double carbapenemases.</title>
        <authorList>
            <person name="Fu Y."/>
        </authorList>
    </citation>
    <scope>NUCLEOTIDE SEQUENCE [LARGE SCALE GENOMIC DNA]</scope>
    <source>
        <strain evidence="6 8">21030615019</strain>
    </source>
</reference>
<reference evidence="5" key="1">
    <citation type="submission" date="2021-03" db="EMBL/GenBank/DDBJ databases">
        <authorList>
            <person name="Stanton E."/>
        </authorList>
    </citation>
    <scope>NUCLEOTIDE SEQUENCE</scope>
    <source>
        <strain evidence="5">2020EL-00113</strain>
    </source>
</reference>
<dbReference type="AlphaFoldDB" id="A0A345LY13"/>
<feature type="domain" description="HTH araC/xylS-type" evidence="4">
    <location>
        <begin position="179"/>
        <end position="264"/>
    </location>
</feature>
<comment type="caution">
    <text evidence="5">The sequence shown here is derived from an EMBL/GenBank/DDBJ whole genome shotgun (WGS) entry which is preliminary data.</text>
</comment>
<evidence type="ECO:0000259" key="4">
    <source>
        <dbReference type="PROSITE" id="PS01124"/>
    </source>
</evidence>
<dbReference type="EMBL" id="JANAVW010000001">
    <property type="protein sequence ID" value="MDT0132202.1"/>
    <property type="molecule type" value="Genomic_DNA"/>
</dbReference>
<dbReference type="Pfam" id="PF12833">
    <property type="entry name" value="HTH_18"/>
    <property type="match status" value="1"/>
</dbReference>
<dbReference type="GeneID" id="89488553"/>
<dbReference type="GO" id="GO:0000976">
    <property type="term" value="F:transcription cis-regulatory region binding"/>
    <property type="evidence" value="ECO:0007669"/>
    <property type="project" value="TreeGrafter"/>
</dbReference>
<sequence length="277" mass="31562">MSTNFCVKSFHSYIENLSNKIKNSFYLTHSLLFKVSSGEIEMRIEEGQWQKLTTSDICLLPKGSSIEIINRDSHNPLAADVLPMTSDMLKSFYQQHAALFVDKKIVNKKKTPSISQICCTSLQENPIIEDVFHAAIKEVNAPSSHNVIHIHLSFILSFFLLVNEFTSTLYASINISIKDKVYDLIFHSAGKQCHTLDTIAKKLHMSSSTLKRRLASEYTSFSKISLMSRMNKAMILSRTENMPMTRIAQEVGYDDVPYFLLAFKSFHSQPNLTYPLF</sequence>
<dbReference type="Proteomes" id="UP001252207">
    <property type="component" value="Unassembled WGS sequence"/>
</dbReference>
<evidence type="ECO:0000313" key="6">
    <source>
        <dbReference type="EMBL" id="MDT0132202.1"/>
    </source>
</evidence>
<dbReference type="InterPro" id="IPR018060">
    <property type="entry name" value="HTH_AraC"/>
</dbReference>
<dbReference type="PANTHER" id="PTHR47894">
    <property type="entry name" value="HTH-TYPE TRANSCRIPTIONAL REGULATOR GADX"/>
    <property type="match status" value="1"/>
</dbReference>
<evidence type="ECO:0000313" key="7">
    <source>
        <dbReference type="Proteomes" id="UP000674270"/>
    </source>
</evidence>